<keyword evidence="4" id="KW-1185">Reference proteome</keyword>
<feature type="coiled-coil region" evidence="1">
    <location>
        <begin position="1"/>
        <end position="61"/>
    </location>
</feature>
<organism evidence="3 4">
    <name type="scientific">Salipiger abyssi</name>
    <dbReference type="NCBI Taxonomy" id="1250539"/>
    <lineage>
        <taxon>Bacteria</taxon>
        <taxon>Pseudomonadati</taxon>
        <taxon>Pseudomonadota</taxon>
        <taxon>Alphaproteobacteria</taxon>
        <taxon>Rhodobacterales</taxon>
        <taxon>Roseobacteraceae</taxon>
        <taxon>Salipiger</taxon>
    </lineage>
</organism>
<gene>
    <name evidence="3" type="ORF">Ga0080574_TMP4900</name>
</gene>
<evidence type="ECO:0000256" key="2">
    <source>
        <dbReference type="SAM" id="MobiDB-lite"/>
    </source>
</evidence>
<keyword evidence="1" id="KW-0175">Coiled coil</keyword>
<evidence type="ECO:0000256" key="1">
    <source>
        <dbReference type="SAM" id="Coils"/>
    </source>
</evidence>
<dbReference type="SUPFAM" id="SSF52540">
    <property type="entry name" value="P-loop containing nucleoside triphosphate hydrolases"/>
    <property type="match status" value="1"/>
</dbReference>
<protein>
    <submittedName>
        <fullName evidence="3">Sulfotransferase family protein</fullName>
    </submittedName>
</protein>
<reference evidence="3 4" key="1">
    <citation type="submission" date="2016-04" db="EMBL/GenBank/DDBJ databases">
        <title>Deep-sea bacteria in the southern Pacific.</title>
        <authorList>
            <person name="Tang K."/>
        </authorList>
    </citation>
    <scope>NUCLEOTIDE SEQUENCE [LARGE SCALE GENOMIC DNA]</scope>
    <source>
        <strain evidence="3 4">JLT2014</strain>
        <plasmid evidence="4">ppaby6</plasmid>
    </source>
</reference>
<geneLocation type="plasmid" evidence="4">
    <name>ppaby6</name>
</geneLocation>
<dbReference type="OrthoDB" id="7629357at2"/>
<name>A0A1P8V0K2_9RHOB</name>
<evidence type="ECO:0000313" key="3">
    <source>
        <dbReference type="EMBL" id="APZ55182.1"/>
    </source>
</evidence>
<dbReference type="Gene3D" id="3.40.50.300">
    <property type="entry name" value="P-loop containing nucleotide triphosphate hydrolases"/>
    <property type="match status" value="1"/>
</dbReference>
<proteinExistence type="predicted"/>
<evidence type="ECO:0000313" key="4">
    <source>
        <dbReference type="Proteomes" id="UP000187059"/>
    </source>
</evidence>
<dbReference type="GO" id="GO:0016740">
    <property type="term" value="F:transferase activity"/>
    <property type="evidence" value="ECO:0007669"/>
    <property type="project" value="UniProtKB-KW"/>
</dbReference>
<dbReference type="EMBL" id="CP015094">
    <property type="protein sequence ID" value="APZ55182.1"/>
    <property type="molecule type" value="Genomic_DNA"/>
</dbReference>
<feature type="compositionally biased region" description="Basic and acidic residues" evidence="2">
    <location>
        <begin position="274"/>
        <end position="288"/>
    </location>
</feature>
<dbReference type="Proteomes" id="UP000187059">
    <property type="component" value="Plasmid pPABY6"/>
</dbReference>
<keyword evidence="3" id="KW-0808">Transferase</keyword>
<feature type="region of interest" description="Disordered" evidence="2">
    <location>
        <begin position="274"/>
        <end position="295"/>
    </location>
</feature>
<dbReference type="KEGG" id="paby:Ga0080574_TMP4900"/>
<dbReference type="AlphaFoldDB" id="A0A1P8V0K2"/>
<accession>A0A1P8V0K2</accession>
<sequence>MTASDSQYDRLRQELDEAAQLIRSHAGPQERGTGTAPALPLQSLLDQLHQLQAQTEAQNAAPIRLLKHFACTGGTIISKCLAAMPNAVLLSEIDPLSVNHMTTPSKFAPTDLIKQMRYGRQGISDALAVEIFLGGLAPLHAALKRAGQRLILREHSHSHYCTAADWRARPAVQEMLSRDYAVLPLISVRHPMSSFLSLKAAGWIQFAPATLEEYARRYLAFLDDNATCPIVYYEDFVDTPETVLENICRSLELRYDAQSSALVMAIHMSGDSGRSSDEIAARPARDIPDEIAEQSATSPAYAELCKRLRYPPLPG</sequence>
<keyword evidence="3" id="KW-0614">Plasmid</keyword>
<dbReference type="InterPro" id="IPR027417">
    <property type="entry name" value="P-loop_NTPase"/>
</dbReference>
<dbReference type="RefSeq" id="WP_076706134.1">
    <property type="nucleotide sequence ID" value="NZ_CP015094.1"/>
</dbReference>